<dbReference type="GO" id="GO:0004557">
    <property type="term" value="F:alpha-galactosidase activity"/>
    <property type="evidence" value="ECO:0007669"/>
    <property type="project" value="UniProtKB-EC"/>
</dbReference>
<keyword evidence="6 14" id="KW-0732">Signal</keyword>
<feature type="domain" description="Alpha galactosidase C-terminal" evidence="15">
    <location>
        <begin position="320"/>
        <end position="393"/>
    </location>
</feature>
<keyword evidence="8 13" id="KW-1015">Disulfide bond</keyword>
<evidence type="ECO:0000256" key="14">
    <source>
        <dbReference type="SAM" id="SignalP"/>
    </source>
</evidence>
<evidence type="ECO:0000313" key="16">
    <source>
        <dbReference type="EMBL" id="KAK5163632.1"/>
    </source>
</evidence>
<protein>
    <recommendedName>
        <fullName evidence="4 13">Alpha-galactosidase</fullName>
        <ecNumber evidence="4 13">3.2.1.22</ecNumber>
    </recommendedName>
    <alternativeName>
        <fullName evidence="13">Melibiase</fullName>
    </alternativeName>
</protein>
<keyword evidence="11 13" id="KW-0326">Glycosidase</keyword>
<dbReference type="GO" id="GO:0000272">
    <property type="term" value="P:polysaccharide catabolic process"/>
    <property type="evidence" value="ECO:0007669"/>
    <property type="project" value="UniProtKB-KW"/>
</dbReference>
<dbReference type="AlphaFoldDB" id="A0AAV9NVF6"/>
<dbReference type="InterPro" id="IPR013780">
    <property type="entry name" value="Glyco_hydro_b"/>
</dbReference>
<dbReference type="EC" id="3.2.1.22" evidence="4 13"/>
<dbReference type="FunFam" id="2.60.40.1180:FF:000008">
    <property type="entry name" value="Alpha-galactosidase"/>
    <property type="match status" value="1"/>
</dbReference>
<proteinExistence type="inferred from homology"/>
<dbReference type="Gene3D" id="2.60.120.260">
    <property type="entry name" value="Galactose-binding domain-like"/>
    <property type="match status" value="1"/>
</dbReference>
<evidence type="ECO:0000256" key="9">
    <source>
        <dbReference type="ARBA" id="ARBA00023180"/>
    </source>
</evidence>
<dbReference type="RefSeq" id="XP_064654074.1">
    <property type="nucleotide sequence ID" value="XM_064807799.1"/>
</dbReference>
<dbReference type="Proteomes" id="UP001337655">
    <property type="component" value="Unassembled WGS sequence"/>
</dbReference>
<organism evidence="16 17">
    <name type="scientific">Saxophila tyrrhenica</name>
    <dbReference type="NCBI Taxonomy" id="1690608"/>
    <lineage>
        <taxon>Eukaryota</taxon>
        <taxon>Fungi</taxon>
        <taxon>Dikarya</taxon>
        <taxon>Ascomycota</taxon>
        <taxon>Pezizomycotina</taxon>
        <taxon>Dothideomycetes</taxon>
        <taxon>Dothideomycetidae</taxon>
        <taxon>Mycosphaerellales</taxon>
        <taxon>Extremaceae</taxon>
        <taxon>Saxophila</taxon>
    </lineage>
</organism>
<dbReference type="InterPro" id="IPR002241">
    <property type="entry name" value="Glyco_hydro_27"/>
</dbReference>
<evidence type="ECO:0000256" key="12">
    <source>
        <dbReference type="ARBA" id="ARBA00023326"/>
    </source>
</evidence>
<comment type="similarity">
    <text evidence="3 13">Belongs to the glycosyl hydrolase 27 family.</text>
</comment>
<dbReference type="EMBL" id="JAVRRT010000024">
    <property type="protein sequence ID" value="KAK5163632.1"/>
    <property type="molecule type" value="Genomic_DNA"/>
</dbReference>
<evidence type="ECO:0000256" key="2">
    <source>
        <dbReference type="ARBA" id="ARBA00004613"/>
    </source>
</evidence>
<dbReference type="GO" id="GO:0005576">
    <property type="term" value="C:extracellular region"/>
    <property type="evidence" value="ECO:0007669"/>
    <property type="project" value="UniProtKB-SubCell"/>
</dbReference>
<name>A0AAV9NVF6_9PEZI</name>
<dbReference type="InterPro" id="IPR017853">
    <property type="entry name" value="GH"/>
</dbReference>
<comment type="caution">
    <text evidence="16">The sequence shown here is derived from an EMBL/GenBank/DDBJ whole genome shotgun (WGS) entry which is preliminary data.</text>
</comment>
<evidence type="ECO:0000256" key="11">
    <source>
        <dbReference type="ARBA" id="ARBA00023295"/>
    </source>
</evidence>
<dbReference type="Gene3D" id="3.20.20.70">
    <property type="entry name" value="Aldolase class I"/>
    <property type="match status" value="1"/>
</dbReference>
<evidence type="ECO:0000256" key="5">
    <source>
        <dbReference type="ARBA" id="ARBA00022525"/>
    </source>
</evidence>
<evidence type="ECO:0000256" key="3">
    <source>
        <dbReference type="ARBA" id="ARBA00009743"/>
    </source>
</evidence>
<dbReference type="InterPro" id="IPR013785">
    <property type="entry name" value="Aldolase_TIM"/>
</dbReference>
<dbReference type="Gene3D" id="2.60.40.1180">
    <property type="entry name" value="Golgi alpha-mannosidase II"/>
    <property type="match status" value="1"/>
</dbReference>
<dbReference type="PANTHER" id="PTHR11452:SF75">
    <property type="entry name" value="ALPHA-GALACTOSIDASE MEL1"/>
    <property type="match status" value="1"/>
</dbReference>
<dbReference type="Pfam" id="PF16499">
    <property type="entry name" value="Melibiase_2"/>
    <property type="match status" value="1"/>
</dbReference>
<dbReference type="PRINTS" id="PR00740">
    <property type="entry name" value="GLHYDRLASE27"/>
</dbReference>
<dbReference type="GeneID" id="89931907"/>
<reference evidence="16 17" key="1">
    <citation type="submission" date="2023-08" db="EMBL/GenBank/DDBJ databases">
        <title>Black Yeasts Isolated from many extreme environments.</title>
        <authorList>
            <person name="Coleine C."/>
            <person name="Stajich J.E."/>
            <person name="Selbmann L."/>
        </authorList>
    </citation>
    <scope>NUCLEOTIDE SEQUENCE [LARGE SCALE GENOMIC DNA]</scope>
    <source>
        <strain evidence="16 17">CCFEE 5935</strain>
    </source>
</reference>
<evidence type="ECO:0000256" key="7">
    <source>
        <dbReference type="ARBA" id="ARBA00022801"/>
    </source>
</evidence>
<dbReference type="SUPFAM" id="SSF51445">
    <property type="entry name" value="(Trans)glycosidases"/>
    <property type="match status" value="1"/>
</dbReference>
<dbReference type="PANTHER" id="PTHR11452">
    <property type="entry name" value="ALPHA-GALACTOSIDASE/ALPHA-N-ACETYLGALACTOSAMINIDASE"/>
    <property type="match status" value="1"/>
</dbReference>
<evidence type="ECO:0000256" key="8">
    <source>
        <dbReference type="ARBA" id="ARBA00023157"/>
    </source>
</evidence>
<keyword evidence="5" id="KW-0964">Secreted</keyword>
<dbReference type="FunFam" id="3.20.20.70:FF:000197">
    <property type="entry name" value="Alpha-galactosidase"/>
    <property type="match status" value="1"/>
</dbReference>
<evidence type="ECO:0000256" key="13">
    <source>
        <dbReference type="RuleBase" id="RU361168"/>
    </source>
</evidence>
<evidence type="ECO:0000313" key="17">
    <source>
        <dbReference type="Proteomes" id="UP001337655"/>
    </source>
</evidence>
<keyword evidence="9" id="KW-0325">Glycoprotein</keyword>
<keyword evidence="12" id="KW-0624">Polysaccharide degradation</keyword>
<dbReference type="InterPro" id="IPR041233">
    <property type="entry name" value="Melibiase_C"/>
</dbReference>
<feature type="signal peptide" evidence="14">
    <location>
        <begin position="1"/>
        <end position="17"/>
    </location>
</feature>
<comment type="catalytic activity">
    <reaction evidence="1 13">
        <text>Hydrolysis of terminal, non-reducing alpha-D-galactose residues in alpha-D-galactosides, including galactose oligosaccharides, galactomannans and galactolipids.</text>
        <dbReference type="EC" id="3.2.1.22"/>
    </reaction>
</comment>
<dbReference type="Pfam" id="PF17801">
    <property type="entry name" value="Melibiase_C"/>
    <property type="match status" value="1"/>
</dbReference>
<evidence type="ECO:0000256" key="1">
    <source>
        <dbReference type="ARBA" id="ARBA00001255"/>
    </source>
</evidence>
<gene>
    <name evidence="16" type="ORF">LTR77_010581</name>
</gene>
<dbReference type="CDD" id="cd14792">
    <property type="entry name" value="GH27"/>
    <property type="match status" value="1"/>
</dbReference>
<evidence type="ECO:0000259" key="15">
    <source>
        <dbReference type="Pfam" id="PF17801"/>
    </source>
</evidence>
<accession>A0AAV9NVF6</accession>
<evidence type="ECO:0000256" key="6">
    <source>
        <dbReference type="ARBA" id="ARBA00022729"/>
    </source>
</evidence>
<keyword evidence="17" id="KW-1185">Reference proteome</keyword>
<feature type="chain" id="PRO_5043810221" description="Alpha-galactosidase" evidence="14">
    <location>
        <begin position="18"/>
        <end position="653"/>
    </location>
</feature>
<evidence type="ECO:0000256" key="4">
    <source>
        <dbReference type="ARBA" id="ARBA00012755"/>
    </source>
</evidence>
<sequence length="653" mass="70061">MLQISWPLLAAAGLATASRPAKRLDNGLALTPPMGWNSYSIMQSNAKALKELGLADLGYYYVTTDCGWTLPHRAKDGTLTWNETIFPDGLPALGDYIHSLDLGFGVYSDAGVQMCMTGLPNQTGSLYHEQTDADTFASWNADLLKYDNCYSSKARGYPNVDYEPLHSPRPRYKTMLEALQDTGRKVLYQICDWGVDFPSAWAPQLGNTWRITNDIVPEWRTIWRQINQLPPSASYAGPGHWPDLDMLEVGNDIFTEPEEQTHFTLWALAKSPLTIGCALKDTFNAVSKSSLAILSNKDVIAINQDSLGKAVNLMRRYTDAGVDVWAGPLSGDRTVVALVNWNNQSISGQLHLSDAGVQSAGHVKDIWNDKTSSNVVTTYTGDVAAHGTLLLVLADTTPAGTYRTDQCGHSNGDRVTYSNVYGMTDSGEYTLTINFGKSNEDEKTVHVSTSASSEPQKIRTSTNAVSARISLKAGSANSITLKTSANVDSINVSHPEGKFYASTAFSVSGTASHHKCTPGLCAPVGSKIANLTAHGSASVTVPTDKRAGSSRYIELTYINNDVSLDSAWTNGTNTRNITVAVNGNAPHRLEVPLSGRSSELFSPMKGWGDPATLGMLVGGFGGAGGRDEIVVSNAGGGDGVQPYGADFVGLRVV</sequence>
<comment type="subcellular location">
    <subcellularLocation>
        <location evidence="2">Secreted</location>
    </subcellularLocation>
</comment>
<evidence type="ECO:0000256" key="10">
    <source>
        <dbReference type="ARBA" id="ARBA00023277"/>
    </source>
</evidence>
<keyword evidence="10" id="KW-0119">Carbohydrate metabolism</keyword>
<dbReference type="SUPFAM" id="SSF51011">
    <property type="entry name" value="Glycosyl hydrolase domain"/>
    <property type="match status" value="1"/>
</dbReference>
<keyword evidence="7 13" id="KW-0378">Hydrolase</keyword>